<protein>
    <submittedName>
        <fullName evidence="2">Uncharacterized protein</fullName>
    </submittedName>
</protein>
<name>A0A9K3MYI9_HELAN</name>
<reference evidence="2" key="2">
    <citation type="submission" date="2020-06" db="EMBL/GenBank/DDBJ databases">
        <title>Helianthus annuus Genome sequencing and assembly Release 2.</title>
        <authorList>
            <person name="Gouzy J."/>
            <person name="Langlade N."/>
            <person name="Munos S."/>
        </authorList>
    </citation>
    <scope>NUCLEOTIDE SEQUENCE</scope>
    <source>
        <tissue evidence="2">Leaves</tissue>
    </source>
</reference>
<dbReference type="EMBL" id="MNCJ02000326">
    <property type="protein sequence ID" value="KAF5780502.1"/>
    <property type="molecule type" value="Genomic_DNA"/>
</dbReference>
<evidence type="ECO:0000313" key="2">
    <source>
        <dbReference type="EMBL" id="KAF5780502.1"/>
    </source>
</evidence>
<sequence length="53" mass="5906">MHRKVFGIFLVAKCSDDMPMPSLFHLVSHMGTSIQFLLCIISVSNLITNVISI</sequence>
<evidence type="ECO:0000256" key="1">
    <source>
        <dbReference type="SAM" id="Phobius"/>
    </source>
</evidence>
<keyword evidence="1" id="KW-0472">Membrane</keyword>
<accession>A0A9K3MYI9</accession>
<reference evidence="2" key="1">
    <citation type="journal article" date="2017" name="Nature">
        <title>The sunflower genome provides insights into oil metabolism, flowering and Asterid evolution.</title>
        <authorList>
            <person name="Badouin H."/>
            <person name="Gouzy J."/>
            <person name="Grassa C.J."/>
            <person name="Murat F."/>
            <person name="Staton S.E."/>
            <person name="Cottret L."/>
            <person name="Lelandais-Briere C."/>
            <person name="Owens G.L."/>
            <person name="Carrere S."/>
            <person name="Mayjonade B."/>
            <person name="Legrand L."/>
            <person name="Gill N."/>
            <person name="Kane N.C."/>
            <person name="Bowers J.E."/>
            <person name="Hubner S."/>
            <person name="Bellec A."/>
            <person name="Berard A."/>
            <person name="Berges H."/>
            <person name="Blanchet N."/>
            <person name="Boniface M.C."/>
            <person name="Brunel D."/>
            <person name="Catrice O."/>
            <person name="Chaidir N."/>
            <person name="Claudel C."/>
            <person name="Donnadieu C."/>
            <person name="Faraut T."/>
            <person name="Fievet G."/>
            <person name="Helmstetter N."/>
            <person name="King M."/>
            <person name="Knapp S.J."/>
            <person name="Lai Z."/>
            <person name="Le Paslier M.C."/>
            <person name="Lippi Y."/>
            <person name="Lorenzon L."/>
            <person name="Mandel J.R."/>
            <person name="Marage G."/>
            <person name="Marchand G."/>
            <person name="Marquand E."/>
            <person name="Bret-Mestries E."/>
            <person name="Morien E."/>
            <person name="Nambeesan S."/>
            <person name="Nguyen T."/>
            <person name="Pegot-Espagnet P."/>
            <person name="Pouilly N."/>
            <person name="Raftis F."/>
            <person name="Sallet E."/>
            <person name="Schiex T."/>
            <person name="Thomas J."/>
            <person name="Vandecasteele C."/>
            <person name="Vares D."/>
            <person name="Vear F."/>
            <person name="Vautrin S."/>
            <person name="Crespi M."/>
            <person name="Mangin B."/>
            <person name="Burke J.M."/>
            <person name="Salse J."/>
            <person name="Munos S."/>
            <person name="Vincourt P."/>
            <person name="Rieseberg L.H."/>
            <person name="Langlade N.B."/>
        </authorList>
    </citation>
    <scope>NUCLEOTIDE SEQUENCE</scope>
    <source>
        <tissue evidence="2">Leaves</tissue>
    </source>
</reference>
<proteinExistence type="predicted"/>
<evidence type="ECO:0000313" key="3">
    <source>
        <dbReference type="Proteomes" id="UP000215914"/>
    </source>
</evidence>
<keyword evidence="3" id="KW-1185">Reference proteome</keyword>
<gene>
    <name evidence="2" type="ORF">HanXRQr2_Chr11g0472601</name>
</gene>
<dbReference type="AlphaFoldDB" id="A0A9K3MYI9"/>
<keyword evidence="1" id="KW-1133">Transmembrane helix</keyword>
<keyword evidence="1" id="KW-0812">Transmembrane</keyword>
<dbReference type="Gramene" id="mRNA:HanXRQr2_Chr11g0472601">
    <property type="protein sequence ID" value="mRNA:HanXRQr2_Chr11g0472601"/>
    <property type="gene ID" value="HanXRQr2_Chr11g0472601"/>
</dbReference>
<organism evidence="2 3">
    <name type="scientific">Helianthus annuus</name>
    <name type="common">Common sunflower</name>
    <dbReference type="NCBI Taxonomy" id="4232"/>
    <lineage>
        <taxon>Eukaryota</taxon>
        <taxon>Viridiplantae</taxon>
        <taxon>Streptophyta</taxon>
        <taxon>Embryophyta</taxon>
        <taxon>Tracheophyta</taxon>
        <taxon>Spermatophyta</taxon>
        <taxon>Magnoliopsida</taxon>
        <taxon>eudicotyledons</taxon>
        <taxon>Gunneridae</taxon>
        <taxon>Pentapetalae</taxon>
        <taxon>asterids</taxon>
        <taxon>campanulids</taxon>
        <taxon>Asterales</taxon>
        <taxon>Asteraceae</taxon>
        <taxon>Asteroideae</taxon>
        <taxon>Heliantheae alliance</taxon>
        <taxon>Heliantheae</taxon>
        <taxon>Helianthus</taxon>
    </lineage>
</organism>
<dbReference type="Proteomes" id="UP000215914">
    <property type="component" value="Unassembled WGS sequence"/>
</dbReference>
<feature type="transmembrane region" description="Helical" evidence="1">
    <location>
        <begin position="30"/>
        <end position="51"/>
    </location>
</feature>
<comment type="caution">
    <text evidence="2">The sequence shown here is derived from an EMBL/GenBank/DDBJ whole genome shotgun (WGS) entry which is preliminary data.</text>
</comment>